<keyword evidence="3" id="KW-1185">Reference proteome</keyword>
<dbReference type="Gene3D" id="2.60.120.10">
    <property type="entry name" value="Jelly Rolls"/>
    <property type="match status" value="1"/>
</dbReference>
<dbReference type="Proteomes" id="UP000184287">
    <property type="component" value="Unassembled WGS sequence"/>
</dbReference>
<feature type="domain" description="Cyclic nucleotide-binding" evidence="1">
    <location>
        <begin position="30"/>
        <end position="114"/>
    </location>
</feature>
<dbReference type="GO" id="GO:0016301">
    <property type="term" value="F:kinase activity"/>
    <property type="evidence" value="ECO:0007669"/>
    <property type="project" value="UniProtKB-KW"/>
</dbReference>
<dbReference type="InterPro" id="IPR014710">
    <property type="entry name" value="RmlC-like_jellyroll"/>
</dbReference>
<dbReference type="SUPFAM" id="SSF51206">
    <property type="entry name" value="cAMP-binding domain-like"/>
    <property type="match status" value="1"/>
</dbReference>
<accession>A0A1M5EH55</accession>
<dbReference type="InterPro" id="IPR000595">
    <property type="entry name" value="cNMP-bd_dom"/>
</dbReference>
<evidence type="ECO:0000259" key="1">
    <source>
        <dbReference type="PROSITE" id="PS50042"/>
    </source>
</evidence>
<protein>
    <submittedName>
        <fullName evidence="2">cAMP-binding domain of CRP or a regulatory subunit of cAMP-dependent protein kinases</fullName>
    </submittedName>
</protein>
<gene>
    <name evidence="2" type="ORF">SAMN04488522_103650</name>
</gene>
<organism evidence="2 3">
    <name type="scientific">Pedobacter caeni</name>
    <dbReference type="NCBI Taxonomy" id="288992"/>
    <lineage>
        <taxon>Bacteria</taxon>
        <taxon>Pseudomonadati</taxon>
        <taxon>Bacteroidota</taxon>
        <taxon>Sphingobacteriia</taxon>
        <taxon>Sphingobacteriales</taxon>
        <taxon>Sphingobacteriaceae</taxon>
        <taxon>Pedobacter</taxon>
    </lineage>
</organism>
<dbReference type="InterPro" id="IPR018490">
    <property type="entry name" value="cNMP-bd_dom_sf"/>
</dbReference>
<dbReference type="AlphaFoldDB" id="A0A1M5EH55"/>
<reference evidence="3" key="1">
    <citation type="submission" date="2016-11" db="EMBL/GenBank/DDBJ databases">
        <authorList>
            <person name="Varghese N."/>
            <person name="Submissions S."/>
        </authorList>
    </citation>
    <scope>NUCLEOTIDE SEQUENCE [LARGE SCALE GENOMIC DNA]</scope>
    <source>
        <strain evidence="3">DSM 16990</strain>
    </source>
</reference>
<keyword evidence="2" id="KW-0808">Transferase</keyword>
<keyword evidence="2" id="KW-0418">Kinase</keyword>
<evidence type="ECO:0000313" key="2">
    <source>
        <dbReference type="EMBL" id="SHF78578.1"/>
    </source>
</evidence>
<dbReference type="PROSITE" id="PS50042">
    <property type="entry name" value="CNMP_BINDING_3"/>
    <property type="match status" value="1"/>
</dbReference>
<evidence type="ECO:0000313" key="3">
    <source>
        <dbReference type="Proteomes" id="UP000184287"/>
    </source>
</evidence>
<dbReference type="Pfam" id="PF00027">
    <property type="entry name" value="cNMP_binding"/>
    <property type="match status" value="1"/>
</dbReference>
<name>A0A1M5EH55_9SPHI</name>
<proteinExistence type="predicted"/>
<sequence>MIELLLECLKDDFEFSLEEFSTIERHFVFYKKRKRDFLLKEGGQSADYFLLLDGYARTFYLSEAGTEVTIELLGKGEFAASMYSILKGAPSFENIQCITDCLVCKIAEPSFEALSLKDPRWIRFGMKHLKQALLKKEERILSFGKLKGKARYAKLIAEKPDFIHHIPVQYLASYLGMKPESLSRIRS</sequence>
<dbReference type="CDD" id="cd00038">
    <property type="entry name" value="CAP_ED"/>
    <property type="match status" value="1"/>
</dbReference>
<dbReference type="STRING" id="288992.SAMN04488522_103650"/>
<dbReference type="EMBL" id="FQUQ01000003">
    <property type="protein sequence ID" value="SHF78578.1"/>
    <property type="molecule type" value="Genomic_DNA"/>
</dbReference>